<organism evidence="3 4">
    <name type="scientific">Flectobacillus longus</name>
    <dbReference type="NCBI Taxonomy" id="2984207"/>
    <lineage>
        <taxon>Bacteria</taxon>
        <taxon>Pseudomonadati</taxon>
        <taxon>Bacteroidota</taxon>
        <taxon>Cytophagia</taxon>
        <taxon>Cytophagales</taxon>
        <taxon>Flectobacillaceae</taxon>
        <taxon>Flectobacillus</taxon>
    </lineage>
</organism>
<keyword evidence="4" id="KW-1185">Reference proteome</keyword>
<keyword evidence="3" id="KW-0418">Kinase</keyword>
<sequence length="364" mass="41713">MKQRLSTILLQSIPVLSFIGLIYIFTPEDLLVWEMLKRNPHELSNLFSYTLMFGCFYANYYWFTPRLYLTEKYLSFLGILLLLFGFIYVISNQINWPMILGESQNRILPPPPHLHLTPPPPSNHPDMGHHGPMNPPGIIFDFGKSMILYLLGILFTTLFRTRQFQYALTQAKTDAELKYLKAQIHPHFLFNSLNSVYAMCIEEEAPQSGKAVLQLSNMMRYVISDAHADLVDLEKELTYIKNYVALQELRLGDTAQIDFKIEGNSQSLKIAPLLLISIIENAFKYGISPEEDSPITIHLSIQEQLLSLLVENKIHPNILPKESTGVGLQNTKQRLELNYPNKNCLNINNNSHLFSVSLSLELNK</sequence>
<dbReference type="RefSeq" id="WP_283370810.1">
    <property type="nucleotide sequence ID" value="NZ_JASHID010000012.1"/>
</dbReference>
<keyword evidence="3" id="KW-0808">Transferase</keyword>
<feature type="transmembrane region" description="Helical" evidence="1">
    <location>
        <begin position="74"/>
        <end position="91"/>
    </location>
</feature>
<reference evidence="3 4" key="1">
    <citation type="submission" date="2023-05" db="EMBL/GenBank/DDBJ databases">
        <title>Novel species of genus Flectobacillus isolated from stream in China.</title>
        <authorList>
            <person name="Lu H."/>
        </authorList>
    </citation>
    <scope>NUCLEOTIDE SEQUENCE [LARGE SCALE GENOMIC DNA]</scope>
    <source>
        <strain evidence="3 4">DC10W</strain>
    </source>
</reference>
<feature type="domain" description="Signal transduction histidine kinase internal region" evidence="2">
    <location>
        <begin position="175"/>
        <end position="253"/>
    </location>
</feature>
<dbReference type="Pfam" id="PF06580">
    <property type="entry name" value="His_kinase"/>
    <property type="match status" value="1"/>
</dbReference>
<keyword evidence="1" id="KW-0812">Transmembrane</keyword>
<dbReference type="PANTHER" id="PTHR34220:SF7">
    <property type="entry name" value="SENSOR HISTIDINE KINASE YPDA"/>
    <property type="match status" value="1"/>
</dbReference>
<gene>
    <name evidence="3" type="ORF">QM480_16155</name>
</gene>
<feature type="transmembrane region" description="Helical" evidence="1">
    <location>
        <begin position="138"/>
        <end position="159"/>
    </location>
</feature>
<evidence type="ECO:0000313" key="4">
    <source>
        <dbReference type="Proteomes" id="UP001236569"/>
    </source>
</evidence>
<dbReference type="GO" id="GO:0016301">
    <property type="term" value="F:kinase activity"/>
    <property type="evidence" value="ECO:0007669"/>
    <property type="project" value="UniProtKB-KW"/>
</dbReference>
<evidence type="ECO:0000259" key="2">
    <source>
        <dbReference type="Pfam" id="PF06580"/>
    </source>
</evidence>
<proteinExistence type="predicted"/>
<protein>
    <submittedName>
        <fullName evidence="3">Histidine kinase</fullName>
    </submittedName>
</protein>
<name>A0ABT6YQL5_9BACT</name>
<comment type="caution">
    <text evidence="3">The sequence shown here is derived from an EMBL/GenBank/DDBJ whole genome shotgun (WGS) entry which is preliminary data.</text>
</comment>
<feature type="transmembrane region" description="Helical" evidence="1">
    <location>
        <begin position="46"/>
        <end position="62"/>
    </location>
</feature>
<dbReference type="PANTHER" id="PTHR34220">
    <property type="entry name" value="SENSOR HISTIDINE KINASE YPDA"/>
    <property type="match status" value="1"/>
</dbReference>
<dbReference type="EMBL" id="JASHID010000012">
    <property type="protein sequence ID" value="MDI9865877.1"/>
    <property type="molecule type" value="Genomic_DNA"/>
</dbReference>
<keyword evidence="1" id="KW-1133">Transmembrane helix</keyword>
<dbReference type="InterPro" id="IPR010559">
    <property type="entry name" value="Sig_transdc_His_kin_internal"/>
</dbReference>
<evidence type="ECO:0000313" key="3">
    <source>
        <dbReference type="EMBL" id="MDI9865877.1"/>
    </source>
</evidence>
<accession>A0ABT6YQL5</accession>
<dbReference type="Proteomes" id="UP001236569">
    <property type="component" value="Unassembled WGS sequence"/>
</dbReference>
<keyword evidence="1" id="KW-0472">Membrane</keyword>
<evidence type="ECO:0000256" key="1">
    <source>
        <dbReference type="SAM" id="Phobius"/>
    </source>
</evidence>
<dbReference type="Gene3D" id="3.30.565.10">
    <property type="entry name" value="Histidine kinase-like ATPase, C-terminal domain"/>
    <property type="match status" value="1"/>
</dbReference>
<dbReference type="SUPFAM" id="SSF55874">
    <property type="entry name" value="ATPase domain of HSP90 chaperone/DNA topoisomerase II/histidine kinase"/>
    <property type="match status" value="1"/>
</dbReference>
<dbReference type="InterPro" id="IPR050640">
    <property type="entry name" value="Bact_2-comp_sensor_kinase"/>
</dbReference>
<feature type="transmembrane region" description="Helical" evidence="1">
    <location>
        <begin position="7"/>
        <end position="26"/>
    </location>
</feature>
<dbReference type="InterPro" id="IPR036890">
    <property type="entry name" value="HATPase_C_sf"/>
</dbReference>